<gene>
    <name evidence="1" type="ORF">BDN70DRAFT_788025</name>
</gene>
<dbReference type="Proteomes" id="UP000807469">
    <property type="component" value="Unassembled WGS sequence"/>
</dbReference>
<feature type="non-terminal residue" evidence="1">
    <location>
        <position position="88"/>
    </location>
</feature>
<comment type="caution">
    <text evidence="1">The sequence shown here is derived from an EMBL/GenBank/DDBJ whole genome shotgun (WGS) entry which is preliminary data.</text>
</comment>
<dbReference type="AlphaFoldDB" id="A0A9P6D1Q2"/>
<dbReference type="OrthoDB" id="2928561at2759"/>
<evidence type="ECO:0000313" key="2">
    <source>
        <dbReference type="Proteomes" id="UP000807469"/>
    </source>
</evidence>
<sequence>KSLQQHVASAAFHNSAQRVHPPRCHPNTRTAVLQMIYDWIVDEGAGGLREKWLLWLNGAACAGKSAIMQSIAERCMLYGIPIASFFFF</sequence>
<evidence type="ECO:0000313" key="1">
    <source>
        <dbReference type="EMBL" id="KAF9479903.1"/>
    </source>
</evidence>
<protein>
    <submittedName>
        <fullName evidence="1">Uncharacterized protein</fullName>
    </submittedName>
</protein>
<proteinExistence type="predicted"/>
<name>A0A9P6D1Q2_9AGAR</name>
<accession>A0A9P6D1Q2</accession>
<reference evidence="1" key="1">
    <citation type="submission" date="2020-11" db="EMBL/GenBank/DDBJ databases">
        <authorList>
            <consortium name="DOE Joint Genome Institute"/>
            <person name="Ahrendt S."/>
            <person name="Riley R."/>
            <person name="Andreopoulos W."/>
            <person name="Labutti K."/>
            <person name="Pangilinan J."/>
            <person name="Ruiz-Duenas F.J."/>
            <person name="Barrasa J.M."/>
            <person name="Sanchez-Garcia M."/>
            <person name="Camarero S."/>
            <person name="Miyauchi S."/>
            <person name="Serrano A."/>
            <person name="Linde D."/>
            <person name="Babiker R."/>
            <person name="Drula E."/>
            <person name="Ayuso-Fernandez I."/>
            <person name="Pacheco R."/>
            <person name="Padilla G."/>
            <person name="Ferreira P."/>
            <person name="Barriuso J."/>
            <person name="Kellner H."/>
            <person name="Castanera R."/>
            <person name="Alfaro M."/>
            <person name="Ramirez L."/>
            <person name="Pisabarro A.G."/>
            <person name="Kuo A."/>
            <person name="Tritt A."/>
            <person name="Lipzen A."/>
            <person name="He G."/>
            <person name="Yan M."/>
            <person name="Ng V."/>
            <person name="Cullen D."/>
            <person name="Martin F."/>
            <person name="Rosso M.-N."/>
            <person name="Henrissat B."/>
            <person name="Hibbett D."/>
            <person name="Martinez A.T."/>
            <person name="Grigoriev I.V."/>
        </authorList>
    </citation>
    <scope>NUCLEOTIDE SEQUENCE</scope>
    <source>
        <strain evidence="1">CIRM-BRFM 674</strain>
    </source>
</reference>
<feature type="non-terminal residue" evidence="1">
    <location>
        <position position="1"/>
    </location>
</feature>
<organism evidence="1 2">
    <name type="scientific">Pholiota conissans</name>
    <dbReference type="NCBI Taxonomy" id="109636"/>
    <lineage>
        <taxon>Eukaryota</taxon>
        <taxon>Fungi</taxon>
        <taxon>Dikarya</taxon>
        <taxon>Basidiomycota</taxon>
        <taxon>Agaricomycotina</taxon>
        <taxon>Agaricomycetes</taxon>
        <taxon>Agaricomycetidae</taxon>
        <taxon>Agaricales</taxon>
        <taxon>Agaricineae</taxon>
        <taxon>Strophariaceae</taxon>
        <taxon>Pholiota</taxon>
    </lineage>
</organism>
<dbReference type="EMBL" id="MU155204">
    <property type="protein sequence ID" value="KAF9479903.1"/>
    <property type="molecule type" value="Genomic_DNA"/>
</dbReference>
<keyword evidence="2" id="KW-1185">Reference proteome</keyword>